<proteinExistence type="predicted"/>
<dbReference type="AlphaFoldDB" id="A0A8R1EVC5"/>
<reference evidence="1" key="2">
    <citation type="submission" date="2022-06" db="UniProtKB">
        <authorList>
            <consortium name="EnsemblMetazoa"/>
        </authorList>
    </citation>
    <scope>IDENTIFICATION</scope>
    <source>
        <strain evidence="1">DF5081</strain>
    </source>
</reference>
<protein>
    <submittedName>
        <fullName evidence="1">Uncharacterized protein</fullName>
    </submittedName>
</protein>
<accession>A0A8R1EVC5</accession>
<sequence>MVGWVDTCNTYYTNTKGQETHKTTVCRIKVVEDLILQQQPILQSRSVLQAPDGVLRPRTTCGASYK</sequence>
<evidence type="ECO:0000313" key="2">
    <source>
        <dbReference type="Proteomes" id="UP000005237"/>
    </source>
</evidence>
<keyword evidence="2" id="KW-1185">Reference proteome</keyword>
<evidence type="ECO:0000313" key="1">
    <source>
        <dbReference type="EnsemblMetazoa" id="CJA42872.1"/>
    </source>
</evidence>
<organism evidence="1 2">
    <name type="scientific">Caenorhabditis japonica</name>
    <dbReference type="NCBI Taxonomy" id="281687"/>
    <lineage>
        <taxon>Eukaryota</taxon>
        <taxon>Metazoa</taxon>
        <taxon>Ecdysozoa</taxon>
        <taxon>Nematoda</taxon>
        <taxon>Chromadorea</taxon>
        <taxon>Rhabditida</taxon>
        <taxon>Rhabditina</taxon>
        <taxon>Rhabditomorpha</taxon>
        <taxon>Rhabditoidea</taxon>
        <taxon>Rhabditidae</taxon>
        <taxon>Peloderinae</taxon>
        <taxon>Caenorhabditis</taxon>
    </lineage>
</organism>
<dbReference type="EnsemblMetazoa" id="CJA42872.1">
    <property type="protein sequence ID" value="CJA42872.1"/>
    <property type="gene ID" value="WBGene00218720"/>
</dbReference>
<name>A0A8R1EVC5_CAEJA</name>
<reference evidence="2" key="1">
    <citation type="submission" date="2010-08" db="EMBL/GenBank/DDBJ databases">
        <authorList>
            <consortium name="Caenorhabditis japonica Sequencing Consortium"/>
            <person name="Wilson R.K."/>
        </authorList>
    </citation>
    <scope>NUCLEOTIDE SEQUENCE [LARGE SCALE GENOMIC DNA]</scope>
    <source>
        <strain evidence="2">DF5081</strain>
    </source>
</reference>
<dbReference type="Proteomes" id="UP000005237">
    <property type="component" value="Unassembled WGS sequence"/>
</dbReference>